<dbReference type="SUPFAM" id="SSF56112">
    <property type="entry name" value="Protein kinase-like (PK-like)"/>
    <property type="match status" value="1"/>
</dbReference>
<dbReference type="SMART" id="SM00220">
    <property type="entry name" value="S_TKc"/>
    <property type="match status" value="1"/>
</dbReference>
<dbReference type="AlphaFoldDB" id="A0A914ECG9"/>
<keyword evidence="6" id="KW-0418">Kinase</keyword>
<evidence type="ECO:0000313" key="15">
    <source>
        <dbReference type="WBParaSite" id="ACRNAN_scaffold6817.g15809.t1"/>
    </source>
</evidence>
<name>A0A914ECG9_9BILA</name>
<comment type="catalytic activity">
    <reaction evidence="11">
        <text>L-threonyl-[protein] + ATP = O-phospho-L-threonyl-[protein] + ADP + H(+)</text>
        <dbReference type="Rhea" id="RHEA:46608"/>
        <dbReference type="Rhea" id="RHEA-COMP:11060"/>
        <dbReference type="Rhea" id="RHEA-COMP:11605"/>
        <dbReference type="ChEBI" id="CHEBI:15378"/>
        <dbReference type="ChEBI" id="CHEBI:30013"/>
        <dbReference type="ChEBI" id="CHEBI:30616"/>
        <dbReference type="ChEBI" id="CHEBI:61977"/>
        <dbReference type="ChEBI" id="CHEBI:456216"/>
        <dbReference type="EC" id="2.7.12.2"/>
    </reaction>
</comment>
<comment type="similarity">
    <text evidence="8">Belongs to the protein kinase superfamily. STE Ser/Thr protein kinase family. MAP kinase kinase subfamily.</text>
</comment>
<dbReference type="Proteomes" id="UP000887540">
    <property type="component" value="Unplaced"/>
</dbReference>
<comment type="subcellular location">
    <subcellularLocation>
        <location evidence="1">Cytoplasm</location>
    </subcellularLocation>
</comment>
<dbReference type="PROSITE" id="PS00108">
    <property type="entry name" value="PROTEIN_KINASE_ST"/>
    <property type="match status" value="1"/>
</dbReference>
<comment type="catalytic activity">
    <reaction evidence="10">
        <text>L-seryl-[protein] + ATP = O-phospho-L-seryl-[protein] + ADP + H(+)</text>
        <dbReference type="Rhea" id="RHEA:17989"/>
        <dbReference type="Rhea" id="RHEA-COMP:9863"/>
        <dbReference type="Rhea" id="RHEA-COMP:11604"/>
        <dbReference type="ChEBI" id="CHEBI:15378"/>
        <dbReference type="ChEBI" id="CHEBI:29999"/>
        <dbReference type="ChEBI" id="CHEBI:30616"/>
        <dbReference type="ChEBI" id="CHEBI:83421"/>
        <dbReference type="ChEBI" id="CHEBI:456216"/>
        <dbReference type="EC" id="2.7.12.2"/>
    </reaction>
</comment>
<accession>A0A914ECG9</accession>
<dbReference type="PROSITE" id="PS50011">
    <property type="entry name" value="PROTEIN_KINASE_DOM"/>
    <property type="match status" value="1"/>
</dbReference>
<dbReference type="GO" id="GO:0005737">
    <property type="term" value="C:cytoplasm"/>
    <property type="evidence" value="ECO:0007669"/>
    <property type="project" value="UniProtKB-SubCell"/>
</dbReference>
<evidence type="ECO:0000256" key="6">
    <source>
        <dbReference type="ARBA" id="ARBA00022777"/>
    </source>
</evidence>
<sequence>MMNHLVNGDAYQLESDWMAARQRLNLDFSRLTPQPIEPSYLNPSPGKLTFPNGEAYQFTANDLIDQEIIGQGSYGGVVTRMQHKQSGNVMAVKRVRAHEINTAEREKMLRELKIIIDSQNCEDIVKFYGAIFQDGDCWICMEIMDCSLDKFYREVYKIGEKLPEAVVGFIAASVVRALNYLKEALNIIHRDVKPSNILMCKSGFVKLCDFGISGYLVDSIAKTQDVGCQVYMAPERLSERKYDVRSDIWSLGVSLVEVCIGRFPYEDWNSVFDQLQAVVHGDPPLLSASGDYTIELVNFVNRCLIKDMNSRPKFSELMEDPFFKHYNAQGLAFVEQRASFGEYVARFLPIE</sequence>
<keyword evidence="5" id="KW-0547">Nucleotide-binding</keyword>
<dbReference type="FunFam" id="3.30.200.20:FF:000040">
    <property type="entry name" value="Dual specificity mitogen-activated protein kinase kinase"/>
    <property type="match status" value="1"/>
</dbReference>
<dbReference type="GO" id="GO:0004674">
    <property type="term" value="F:protein serine/threonine kinase activity"/>
    <property type="evidence" value="ECO:0007669"/>
    <property type="project" value="UniProtKB-KW"/>
</dbReference>
<dbReference type="InterPro" id="IPR008271">
    <property type="entry name" value="Ser/Thr_kinase_AS"/>
</dbReference>
<keyword evidence="4" id="KW-0808">Transferase</keyword>
<dbReference type="WBParaSite" id="ACRNAN_scaffold6817.g15809.t1">
    <property type="protein sequence ID" value="ACRNAN_scaffold6817.g15809.t1"/>
    <property type="gene ID" value="ACRNAN_scaffold6817.g15809"/>
</dbReference>
<dbReference type="GO" id="GO:0051403">
    <property type="term" value="P:stress-activated MAPK cascade"/>
    <property type="evidence" value="ECO:0007669"/>
    <property type="project" value="TreeGrafter"/>
</dbReference>
<evidence type="ECO:0000256" key="2">
    <source>
        <dbReference type="ARBA" id="ARBA00022490"/>
    </source>
</evidence>
<evidence type="ECO:0000256" key="9">
    <source>
        <dbReference type="ARBA" id="ARBA00038999"/>
    </source>
</evidence>
<dbReference type="EC" id="2.7.12.2" evidence="9"/>
<evidence type="ECO:0000256" key="8">
    <source>
        <dbReference type="ARBA" id="ARBA00038035"/>
    </source>
</evidence>
<evidence type="ECO:0000256" key="12">
    <source>
        <dbReference type="ARBA" id="ARBA00051693"/>
    </source>
</evidence>
<evidence type="ECO:0000256" key="1">
    <source>
        <dbReference type="ARBA" id="ARBA00004496"/>
    </source>
</evidence>
<dbReference type="PANTHER" id="PTHR48013:SF28">
    <property type="entry name" value="DUAL SPECIFICITY MITOGEN-ACTIVATED PROTEIN KINASE KINASE SEK-1"/>
    <property type="match status" value="1"/>
</dbReference>
<evidence type="ECO:0000256" key="11">
    <source>
        <dbReference type="ARBA" id="ARBA00049299"/>
    </source>
</evidence>
<keyword evidence="7" id="KW-0067">ATP-binding</keyword>
<dbReference type="GO" id="GO:0004708">
    <property type="term" value="F:MAP kinase kinase activity"/>
    <property type="evidence" value="ECO:0007669"/>
    <property type="project" value="UniProtKB-EC"/>
</dbReference>
<dbReference type="InterPro" id="IPR000719">
    <property type="entry name" value="Prot_kinase_dom"/>
</dbReference>
<dbReference type="Pfam" id="PF00069">
    <property type="entry name" value="Pkinase"/>
    <property type="match status" value="1"/>
</dbReference>
<evidence type="ECO:0000256" key="3">
    <source>
        <dbReference type="ARBA" id="ARBA00022527"/>
    </source>
</evidence>
<dbReference type="InterPro" id="IPR011009">
    <property type="entry name" value="Kinase-like_dom_sf"/>
</dbReference>
<comment type="catalytic activity">
    <reaction evidence="12">
        <text>L-tyrosyl-[protein] + ATP = O-phospho-L-tyrosyl-[protein] + ADP + H(+)</text>
        <dbReference type="Rhea" id="RHEA:10596"/>
        <dbReference type="Rhea" id="RHEA-COMP:10136"/>
        <dbReference type="Rhea" id="RHEA-COMP:20101"/>
        <dbReference type="ChEBI" id="CHEBI:15378"/>
        <dbReference type="ChEBI" id="CHEBI:30616"/>
        <dbReference type="ChEBI" id="CHEBI:46858"/>
        <dbReference type="ChEBI" id="CHEBI:61978"/>
        <dbReference type="ChEBI" id="CHEBI:456216"/>
        <dbReference type="EC" id="2.7.12.2"/>
    </reaction>
</comment>
<evidence type="ECO:0000259" key="13">
    <source>
        <dbReference type="PROSITE" id="PS50011"/>
    </source>
</evidence>
<reference evidence="15" key="1">
    <citation type="submission" date="2022-11" db="UniProtKB">
        <authorList>
            <consortium name="WormBaseParasite"/>
        </authorList>
    </citation>
    <scope>IDENTIFICATION</scope>
</reference>
<evidence type="ECO:0000256" key="10">
    <source>
        <dbReference type="ARBA" id="ARBA00049014"/>
    </source>
</evidence>
<dbReference type="FunFam" id="1.10.510.10:FF:000687">
    <property type="entry name" value="MAP kinase kinase MKK1/SSP32"/>
    <property type="match status" value="1"/>
</dbReference>
<keyword evidence="14" id="KW-1185">Reference proteome</keyword>
<dbReference type="Gene3D" id="3.30.200.20">
    <property type="entry name" value="Phosphorylase Kinase, domain 1"/>
    <property type="match status" value="1"/>
</dbReference>
<dbReference type="Gene3D" id="1.10.510.10">
    <property type="entry name" value="Transferase(Phosphotransferase) domain 1"/>
    <property type="match status" value="1"/>
</dbReference>
<keyword evidence="2" id="KW-0963">Cytoplasm</keyword>
<proteinExistence type="inferred from homology"/>
<keyword evidence="3" id="KW-0723">Serine/threonine-protein kinase</keyword>
<evidence type="ECO:0000256" key="5">
    <source>
        <dbReference type="ARBA" id="ARBA00022741"/>
    </source>
</evidence>
<evidence type="ECO:0000256" key="7">
    <source>
        <dbReference type="ARBA" id="ARBA00022840"/>
    </source>
</evidence>
<protein>
    <recommendedName>
        <fullName evidence="9">mitogen-activated protein kinase kinase</fullName>
        <ecNumber evidence="9">2.7.12.2</ecNumber>
    </recommendedName>
</protein>
<organism evidence="14 15">
    <name type="scientific">Acrobeloides nanus</name>
    <dbReference type="NCBI Taxonomy" id="290746"/>
    <lineage>
        <taxon>Eukaryota</taxon>
        <taxon>Metazoa</taxon>
        <taxon>Ecdysozoa</taxon>
        <taxon>Nematoda</taxon>
        <taxon>Chromadorea</taxon>
        <taxon>Rhabditida</taxon>
        <taxon>Tylenchina</taxon>
        <taxon>Cephalobomorpha</taxon>
        <taxon>Cephaloboidea</taxon>
        <taxon>Cephalobidae</taxon>
        <taxon>Acrobeloides</taxon>
    </lineage>
</organism>
<evidence type="ECO:0000313" key="14">
    <source>
        <dbReference type="Proteomes" id="UP000887540"/>
    </source>
</evidence>
<dbReference type="GO" id="GO:0005524">
    <property type="term" value="F:ATP binding"/>
    <property type="evidence" value="ECO:0007669"/>
    <property type="project" value="UniProtKB-KW"/>
</dbReference>
<dbReference type="PANTHER" id="PTHR48013">
    <property type="entry name" value="DUAL SPECIFICITY MITOGEN-ACTIVATED PROTEIN KINASE KINASE 5-RELATED"/>
    <property type="match status" value="1"/>
</dbReference>
<feature type="domain" description="Protein kinase" evidence="13">
    <location>
        <begin position="63"/>
        <end position="323"/>
    </location>
</feature>
<evidence type="ECO:0000256" key="4">
    <source>
        <dbReference type="ARBA" id="ARBA00022679"/>
    </source>
</evidence>